<dbReference type="Proteomes" id="UP000054272">
    <property type="component" value="Unassembled WGS sequence"/>
</dbReference>
<sequence length="109" mass="11980">MSAKEDASILKIACFVLPSVSGDTKDAYKKAEYAIFGCRPCCLDRSCLKNADDMCWSNDVKANKSSTGTLRRVAVILDARIERVTSFITFFQRQNSVYNSDGPVCAALP</sequence>
<name>A0ABR5BQ94_9TREE</name>
<protein>
    <submittedName>
        <fullName evidence="1">Uncharacterized protein</fullName>
    </submittedName>
</protein>
<gene>
    <name evidence="1" type="ORF">I306_05049</name>
</gene>
<evidence type="ECO:0000313" key="1">
    <source>
        <dbReference type="EMBL" id="KIR77815.1"/>
    </source>
</evidence>
<proteinExistence type="predicted"/>
<accession>A0ABR5BQ94</accession>
<dbReference type="EMBL" id="KN848736">
    <property type="protein sequence ID" value="KIR77815.1"/>
    <property type="molecule type" value="Genomic_DNA"/>
</dbReference>
<organism evidence="1 2">
    <name type="scientific">Cryptococcus gattii EJB2</name>
    <dbReference type="NCBI Taxonomy" id="1296103"/>
    <lineage>
        <taxon>Eukaryota</taxon>
        <taxon>Fungi</taxon>
        <taxon>Dikarya</taxon>
        <taxon>Basidiomycota</taxon>
        <taxon>Agaricomycotina</taxon>
        <taxon>Tremellomycetes</taxon>
        <taxon>Tremellales</taxon>
        <taxon>Cryptococcaceae</taxon>
        <taxon>Cryptococcus</taxon>
        <taxon>Cryptococcus gattii species complex</taxon>
    </lineage>
</organism>
<keyword evidence="2" id="KW-1185">Reference proteome</keyword>
<evidence type="ECO:0000313" key="2">
    <source>
        <dbReference type="Proteomes" id="UP000054272"/>
    </source>
</evidence>
<reference evidence="1 2" key="1">
    <citation type="submission" date="2015-01" db="EMBL/GenBank/DDBJ databases">
        <title>The Genome Sequence of Cryptococcus gattii EJB2.</title>
        <authorList>
            <consortium name="The Broad Institute Genomics Platform"/>
            <person name="Cuomo C."/>
            <person name="Litvintseva A."/>
            <person name="Chen Y."/>
            <person name="Heitman J."/>
            <person name="Sun S."/>
            <person name="Springer D."/>
            <person name="Dromer F."/>
            <person name="Young S."/>
            <person name="Zeng Q."/>
            <person name="Gargeya S."/>
            <person name="Abouelleil A."/>
            <person name="Alvarado L."/>
            <person name="Chapman S.B."/>
            <person name="Gainer-Dewar J."/>
            <person name="Goldberg J."/>
            <person name="Griggs A."/>
            <person name="Gujja S."/>
            <person name="Hansen M."/>
            <person name="Howarth C."/>
            <person name="Imamovic A."/>
            <person name="Larimer J."/>
            <person name="Murphy C."/>
            <person name="Naylor J."/>
            <person name="Pearson M."/>
            <person name="Priest M."/>
            <person name="Roberts A."/>
            <person name="Saif S."/>
            <person name="Shea T."/>
            <person name="Sykes S."/>
            <person name="Wortman J."/>
            <person name="Nusbaum C."/>
            <person name="Birren B."/>
        </authorList>
    </citation>
    <scope>NUCLEOTIDE SEQUENCE [LARGE SCALE GENOMIC DNA]</scope>
    <source>
        <strain evidence="1 2">EJB2</strain>
    </source>
</reference>